<name>A0A0S6UCY9_NEOTH</name>
<dbReference type="EMBL" id="DF238840">
    <property type="protein sequence ID" value="GAF26148.1"/>
    <property type="molecule type" value="Genomic_DNA"/>
</dbReference>
<dbReference type="InterPro" id="IPR001670">
    <property type="entry name" value="ADH_Fe/GldA"/>
</dbReference>
<sequence>MLERIIAPGSYLRGPAVIEKAGQALARLGARACLAGGHRALAAAAPALQEALSSAGVEPAGQVWYGGECCPENIARVAATVKETGADFLIGVGGGKALDTAKGAAWQAGVPLVTVPTIAATCAAFTSIAIIYDREGHFLAISHEAANPSLVLVDSRIIAAAPGRYLAAGMGDTIAKYIELRATSTAAARHLALEGALGLARLCYDSILAAGPGARAAVDDRAVTPDLEKVIDAVILISGLVSGLGGDDGRTAGAHGVYEGLTASPLTRSYCHGELVAFGNLVQLVLEGRERGEIRGVADFNRRVGLPVTLQGVGLSPEDGPSLDLVSRAAAESPDMANMPFPVTATMIREALLAADRLGRETA</sequence>
<dbReference type="Proteomes" id="UP000063718">
    <property type="component" value="Unassembled WGS sequence"/>
</dbReference>
<feature type="binding site" evidence="4">
    <location>
        <position position="272"/>
    </location>
    <ligand>
        <name>glycerol</name>
        <dbReference type="ChEBI" id="CHEBI:17754"/>
    </ligand>
</feature>
<dbReference type="RefSeq" id="WP_051498641.1">
    <property type="nucleotide sequence ID" value="NZ_DF238840.1"/>
</dbReference>
<feature type="binding site" evidence="5">
    <location>
        <begin position="95"/>
        <end position="99"/>
    </location>
    <ligand>
        <name>NAD(+)</name>
        <dbReference type="ChEBI" id="CHEBI:57540"/>
    </ligand>
</feature>
<evidence type="ECO:0000256" key="4">
    <source>
        <dbReference type="PIRSR" id="PIRSR000112-1"/>
    </source>
</evidence>
<keyword evidence="3" id="KW-0560">Oxidoreductase</keyword>
<evidence type="ECO:0000256" key="3">
    <source>
        <dbReference type="ARBA" id="ARBA00023002"/>
    </source>
</evidence>
<feature type="domain" description="Alcohol dehydrogenase iron-type/glycerol dehydrogenase GldA" evidence="6">
    <location>
        <begin position="8"/>
        <end position="154"/>
    </location>
</feature>
<reference evidence="7" key="1">
    <citation type="journal article" date="2014" name="Gene">
        <title>Genome-guided analysis of transformation efficiency and carbon dioxide assimilation by Moorella thermoacetica Y72.</title>
        <authorList>
            <person name="Tsukahara K."/>
            <person name="Kita A."/>
            <person name="Nakashimada Y."/>
            <person name="Hoshino T."/>
            <person name="Murakami K."/>
        </authorList>
    </citation>
    <scope>NUCLEOTIDE SEQUENCE [LARGE SCALE GENOMIC DNA]</scope>
    <source>
        <strain evidence="7">Y72</strain>
    </source>
</reference>
<comment type="similarity">
    <text evidence="1">Belongs to the iron-containing alcohol dehydrogenase family.</text>
</comment>
<dbReference type="PANTHER" id="PTHR43616">
    <property type="entry name" value="GLYCEROL DEHYDROGENASE"/>
    <property type="match status" value="1"/>
</dbReference>
<gene>
    <name evidence="7" type="ORF">MTY_1487</name>
</gene>
<evidence type="ECO:0000259" key="6">
    <source>
        <dbReference type="Pfam" id="PF00465"/>
    </source>
</evidence>
<dbReference type="GO" id="GO:0046872">
    <property type="term" value="F:metal ion binding"/>
    <property type="evidence" value="ECO:0007669"/>
    <property type="project" value="UniProtKB-KW"/>
</dbReference>
<keyword evidence="2 4" id="KW-0479">Metal-binding</keyword>
<evidence type="ECO:0000256" key="2">
    <source>
        <dbReference type="ARBA" id="ARBA00022723"/>
    </source>
</evidence>
<dbReference type="PANTHER" id="PTHR43616:SF3">
    <property type="entry name" value="HYDROXYCARBOXYLATE DEHYDROGENASE A"/>
    <property type="match status" value="1"/>
</dbReference>
<feature type="binding site" evidence="4">
    <location>
        <position position="172"/>
    </location>
    <ligand>
        <name>glycerol</name>
        <dbReference type="ChEBI" id="CHEBI:17754"/>
    </ligand>
</feature>
<dbReference type="CDD" id="cd08550">
    <property type="entry name" value="GlyDH-like"/>
    <property type="match status" value="1"/>
</dbReference>
<protein>
    <submittedName>
        <fullName evidence="7">Glycerol dehydrogenase and related enzymes</fullName>
    </submittedName>
</protein>
<proteinExistence type="inferred from homology"/>
<dbReference type="Gene3D" id="1.20.1090.10">
    <property type="entry name" value="Dehydroquinate synthase-like - alpha domain"/>
    <property type="match status" value="1"/>
</dbReference>
<dbReference type="GO" id="GO:0016614">
    <property type="term" value="F:oxidoreductase activity, acting on CH-OH group of donors"/>
    <property type="evidence" value="ECO:0007669"/>
    <property type="project" value="InterPro"/>
</dbReference>
<dbReference type="SUPFAM" id="SSF56796">
    <property type="entry name" value="Dehydroquinate synthase-like"/>
    <property type="match status" value="1"/>
</dbReference>
<keyword evidence="5" id="KW-0520">NAD</keyword>
<dbReference type="AlphaFoldDB" id="A0A0S6UCY9"/>
<dbReference type="Pfam" id="PF00465">
    <property type="entry name" value="Fe-ADH"/>
    <property type="match status" value="1"/>
</dbReference>
<comment type="cofactor">
    <cofactor evidence="4">
        <name>Zn(2+)</name>
        <dbReference type="ChEBI" id="CHEBI:29105"/>
    </cofactor>
    <text evidence="4">Binds 1 zinc ion per subunit.</text>
</comment>
<accession>A0A0S6UCY9</accession>
<dbReference type="InterPro" id="IPR018211">
    <property type="entry name" value="ADH_Fe_CS"/>
</dbReference>
<organism evidence="7">
    <name type="scientific">Moorella thermoacetica Y72</name>
    <dbReference type="NCBI Taxonomy" id="1325331"/>
    <lineage>
        <taxon>Bacteria</taxon>
        <taxon>Bacillati</taxon>
        <taxon>Bacillota</taxon>
        <taxon>Clostridia</taxon>
        <taxon>Neomoorellales</taxon>
        <taxon>Neomoorellaceae</taxon>
        <taxon>Neomoorella</taxon>
    </lineage>
</organism>
<evidence type="ECO:0000313" key="7">
    <source>
        <dbReference type="EMBL" id="GAF26148.1"/>
    </source>
</evidence>
<dbReference type="Gene3D" id="3.40.50.1970">
    <property type="match status" value="1"/>
</dbReference>
<dbReference type="PROSITE" id="PS00913">
    <property type="entry name" value="ADH_IRON_1"/>
    <property type="match status" value="1"/>
</dbReference>
<dbReference type="InterPro" id="IPR016205">
    <property type="entry name" value="Glycerol_DH"/>
</dbReference>
<feature type="binding site" evidence="5">
    <location>
        <position position="126"/>
    </location>
    <ligand>
        <name>NAD(+)</name>
        <dbReference type="ChEBI" id="CHEBI:57540"/>
    </ligand>
</feature>
<keyword evidence="4" id="KW-0862">Zinc</keyword>
<dbReference type="PIRSF" id="PIRSF000112">
    <property type="entry name" value="Glycerol_dehydrogenase"/>
    <property type="match status" value="1"/>
</dbReference>
<feature type="binding site" evidence="4">
    <location>
        <position position="255"/>
    </location>
    <ligand>
        <name>glycerol</name>
        <dbReference type="ChEBI" id="CHEBI:17754"/>
    </ligand>
</feature>
<evidence type="ECO:0000256" key="5">
    <source>
        <dbReference type="PIRSR" id="PIRSR000112-3"/>
    </source>
</evidence>
<evidence type="ECO:0000256" key="1">
    <source>
        <dbReference type="ARBA" id="ARBA00007358"/>
    </source>
</evidence>
<feature type="binding site" evidence="5">
    <location>
        <position position="132"/>
    </location>
    <ligand>
        <name>NAD(+)</name>
        <dbReference type="ChEBI" id="CHEBI:57540"/>
    </ligand>
</feature>